<reference evidence="4" key="2">
    <citation type="journal article" date="2021" name="PeerJ">
        <title>Extensive microbial diversity within the chicken gut microbiome revealed by metagenomics and culture.</title>
        <authorList>
            <person name="Gilroy R."/>
            <person name="Ravi A."/>
            <person name="Getino M."/>
            <person name="Pursley I."/>
            <person name="Horton D.L."/>
            <person name="Alikhan N.F."/>
            <person name="Baker D."/>
            <person name="Gharbi K."/>
            <person name="Hall N."/>
            <person name="Watson M."/>
            <person name="Adriaenssens E.M."/>
            <person name="Foster-Nyarko E."/>
            <person name="Jarju S."/>
            <person name="Secka A."/>
            <person name="Antonio M."/>
            <person name="Oren A."/>
            <person name="Chaudhuri R.R."/>
            <person name="La Ragione R."/>
            <person name="Hildebrand F."/>
            <person name="Pallen M.J."/>
        </authorList>
    </citation>
    <scope>NUCLEOTIDE SEQUENCE</scope>
    <source>
        <strain evidence="4">CHK195-4489</strain>
    </source>
</reference>
<reference evidence="4" key="1">
    <citation type="submission" date="2020-10" db="EMBL/GenBank/DDBJ databases">
        <authorList>
            <person name="Gilroy R."/>
        </authorList>
    </citation>
    <scope>NUCLEOTIDE SEQUENCE</scope>
    <source>
        <strain evidence="4">CHK195-4489</strain>
    </source>
</reference>
<name>A0A9D1I7I1_9CLOT</name>
<dbReference type="PANTHER" id="PTHR35936">
    <property type="entry name" value="MEMBRANE-BOUND LYTIC MUREIN TRANSGLYCOSYLASE F"/>
    <property type="match status" value="1"/>
</dbReference>
<comment type="caution">
    <text evidence="4">The sequence shown here is derived from an EMBL/GenBank/DDBJ whole genome shotgun (WGS) entry which is preliminary data.</text>
</comment>
<evidence type="ECO:0000313" key="5">
    <source>
        <dbReference type="Proteomes" id="UP000824089"/>
    </source>
</evidence>
<evidence type="ECO:0000313" key="4">
    <source>
        <dbReference type="EMBL" id="HIU29851.1"/>
    </source>
</evidence>
<dbReference type="Proteomes" id="UP000824089">
    <property type="component" value="Unassembled WGS sequence"/>
</dbReference>
<feature type="chain" id="PRO_5038932387" evidence="2">
    <location>
        <begin position="30"/>
        <end position="286"/>
    </location>
</feature>
<dbReference type="SMART" id="SM00062">
    <property type="entry name" value="PBPb"/>
    <property type="match status" value="1"/>
</dbReference>
<feature type="domain" description="Solute-binding protein family 3/N-terminal" evidence="3">
    <location>
        <begin position="43"/>
        <end position="279"/>
    </location>
</feature>
<dbReference type="AlphaFoldDB" id="A0A9D1I7I1"/>
<sequence>MKKRRKITAAVLAVFLMLSVFMMTSCQEAAEKQSLEQIKDAGVLTVYTNAEFPPFEYMSDNTPVGVDMQIAQAIADEIGVKLEIKNVKFDTILSSVNSGKGSMGIAGISVTEERAQEVDFSINYATSKQYIILPQDSEVTKIEDLAGMSIGVQLGTTGDIIVSEEISGTEDEETKEHIQGVLEGTGASVTQYNSAADAAVAMNSGKVDAVVIDKLPAEIVASQYENFKAIELVYADGQNTEESYAVCVAKGNQELLDVVNQVIERLIDDGTIDEWITDHTMQASES</sequence>
<dbReference type="SUPFAM" id="SSF53850">
    <property type="entry name" value="Periplasmic binding protein-like II"/>
    <property type="match status" value="1"/>
</dbReference>
<dbReference type="InterPro" id="IPR001638">
    <property type="entry name" value="Solute-binding_3/MltF_N"/>
</dbReference>
<dbReference type="PROSITE" id="PS51257">
    <property type="entry name" value="PROKAR_LIPOPROTEIN"/>
    <property type="match status" value="1"/>
</dbReference>
<dbReference type="Gene3D" id="3.40.190.10">
    <property type="entry name" value="Periplasmic binding protein-like II"/>
    <property type="match status" value="2"/>
</dbReference>
<accession>A0A9D1I7I1</accession>
<evidence type="ECO:0000256" key="1">
    <source>
        <dbReference type="ARBA" id="ARBA00022729"/>
    </source>
</evidence>
<protein>
    <submittedName>
        <fullName evidence="4">Transporter substrate-binding domain-containing protein</fullName>
    </submittedName>
</protein>
<dbReference type="PANTHER" id="PTHR35936:SF19">
    <property type="entry name" value="AMINO-ACID-BINDING PROTEIN YXEM-RELATED"/>
    <property type="match status" value="1"/>
</dbReference>
<feature type="signal peptide" evidence="2">
    <location>
        <begin position="1"/>
        <end position="29"/>
    </location>
</feature>
<proteinExistence type="predicted"/>
<organism evidence="4 5">
    <name type="scientific">Candidatus Egerieisoma faecipullorum</name>
    <dbReference type="NCBI Taxonomy" id="2840963"/>
    <lineage>
        <taxon>Bacteria</taxon>
        <taxon>Bacillati</taxon>
        <taxon>Bacillota</taxon>
        <taxon>Clostridia</taxon>
        <taxon>Eubacteriales</taxon>
        <taxon>Clostridiaceae</taxon>
        <taxon>Clostridiaceae incertae sedis</taxon>
        <taxon>Candidatus Egerieisoma</taxon>
    </lineage>
</organism>
<dbReference type="EMBL" id="DVMM01000127">
    <property type="protein sequence ID" value="HIU29851.1"/>
    <property type="molecule type" value="Genomic_DNA"/>
</dbReference>
<evidence type="ECO:0000259" key="3">
    <source>
        <dbReference type="SMART" id="SM00062"/>
    </source>
</evidence>
<keyword evidence="1 2" id="KW-0732">Signal</keyword>
<evidence type="ECO:0000256" key="2">
    <source>
        <dbReference type="SAM" id="SignalP"/>
    </source>
</evidence>
<dbReference type="Pfam" id="PF00497">
    <property type="entry name" value="SBP_bac_3"/>
    <property type="match status" value="1"/>
</dbReference>
<gene>
    <name evidence="4" type="ORF">IAD50_06085</name>
</gene>